<organism evidence="1 2">
    <name type="scientific">Peronosclerospora sorghi</name>
    <dbReference type="NCBI Taxonomy" id="230839"/>
    <lineage>
        <taxon>Eukaryota</taxon>
        <taxon>Sar</taxon>
        <taxon>Stramenopiles</taxon>
        <taxon>Oomycota</taxon>
        <taxon>Peronosporomycetes</taxon>
        <taxon>Peronosporales</taxon>
        <taxon>Peronosporaceae</taxon>
        <taxon>Peronosclerospora</taxon>
    </lineage>
</organism>
<dbReference type="Proteomes" id="UP001163321">
    <property type="component" value="Chromosome 8"/>
</dbReference>
<comment type="caution">
    <text evidence="1">The sequence shown here is derived from an EMBL/GenBank/DDBJ whole genome shotgun (WGS) entry which is preliminary data.</text>
</comment>
<reference evidence="1 2" key="1">
    <citation type="journal article" date="2022" name="bioRxiv">
        <title>The genome of the oomycete Peronosclerospora sorghi, a cosmopolitan pathogen of maize and sorghum, is inflated with dispersed pseudogenes.</title>
        <authorList>
            <person name="Fletcher K."/>
            <person name="Martin F."/>
            <person name="Isakeit T."/>
            <person name="Cavanaugh K."/>
            <person name="Magill C."/>
            <person name="Michelmore R."/>
        </authorList>
    </citation>
    <scope>NUCLEOTIDE SEQUENCE [LARGE SCALE GENOMIC DNA]</scope>
    <source>
        <strain evidence="1">P6</strain>
    </source>
</reference>
<accession>A0ACC0VK03</accession>
<name>A0ACC0VK03_9STRA</name>
<proteinExistence type="predicted"/>
<evidence type="ECO:0000313" key="2">
    <source>
        <dbReference type="Proteomes" id="UP001163321"/>
    </source>
</evidence>
<sequence>MKYLEEPHLSWVNSILGNYEMGDRVLNGKVEVYSCKKAGSDKRLAKSLELYYQQEIEASSPDALGASSPLGPLAAPATRKLLINLISTMNASFPDYDFSSVRPEQFRKEADFRIALQRINHDLAELLDAEGNGFIEKMWHGVAEIIKLEECDVYSYIPDMDSDPFSDGNLYVETTGIHFWIPRWSFNYFFYNKMQKKVLYFTCICKGCVGCDEESLETSCTDDMTCAFYRLTYDTITDEEVMEDSADMEDDGEDAMEDYFGMSCDW</sequence>
<keyword evidence="2" id="KW-1185">Reference proteome</keyword>
<gene>
    <name evidence="1" type="ORF">PsorP6_003143</name>
</gene>
<evidence type="ECO:0000313" key="1">
    <source>
        <dbReference type="EMBL" id="KAI9906431.1"/>
    </source>
</evidence>
<protein>
    <submittedName>
        <fullName evidence="1">Uncharacterized protein</fullName>
    </submittedName>
</protein>
<dbReference type="EMBL" id="CM047587">
    <property type="protein sequence ID" value="KAI9906431.1"/>
    <property type="molecule type" value="Genomic_DNA"/>
</dbReference>